<dbReference type="InterPro" id="IPR011008">
    <property type="entry name" value="Dimeric_a/b-barrel"/>
</dbReference>
<protein>
    <recommendedName>
        <fullName evidence="1">ABM domain-containing protein</fullName>
    </recommendedName>
</protein>
<evidence type="ECO:0000259" key="1">
    <source>
        <dbReference type="PROSITE" id="PS51725"/>
    </source>
</evidence>
<organism evidence="2 3">
    <name type="scientific">Amycolatopsis rhizosphaerae</name>
    <dbReference type="NCBI Taxonomy" id="2053003"/>
    <lineage>
        <taxon>Bacteria</taxon>
        <taxon>Bacillati</taxon>
        <taxon>Actinomycetota</taxon>
        <taxon>Actinomycetes</taxon>
        <taxon>Pseudonocardiales</taxon>
        <taxon>Pseudonocardiaceae</taxon>
        <taxon>Amycolatopsis</taxon>
    </lineage>
</organism>
<name>A0A558BE84_9PSEU</name>
<gene>
    <name evidence="2" type="ORF">FNH05_26445</name>
</gene>
<evidence type="ECO:0000313" key="2">
    <source>
        <dbReference type="EMBL" id="TVT34827.1"/>
    </source>
</evidence>
<dbReference type="InterPro" id="IPR007138">
    <property type="entry name" value="ABM_dom"/>
</dbReference>
<dbReference type="EMBL" id="VJWX01000337">
    <property type="protein sequence ID" value="TVT34827.1"/>
    <property type="molecule type" value="Genomic_DNA"/>
</dbReference>
<dbReference type="OrthoDB" id="165368at2"/>
<feature type="domain" description="ABM" evidence="1">
    <location>
        <begin position="7"/>
        <end position="95"/>
    </location>
</feature>
<dbReference type="SUPFAM" id="SSF54909">
    <property type="entry name" value="Dimeric alpha+beta barrel"/>
    <property type="match status" value="1"/>
</dbReference>
<reference evidence="2 3" key="2">
    <citation type="submission" date="2019-08" db="EMBL/GenBank/DDBJ databases">
        <title>Amycolatopsis acidicola sp. nov., isolated from peat swamp forest soil.</title>
        <authorList>
            <person name="Srisuk N."/>
        </authorList>
    </citation>
    <scope>NUCLEOTIDE SEQUENCE [LARGE SCALE GENOMIC DNA]</scope>
    <source>
        <strain evidence="2 3">TBRC 6029</strain>
    </source>
</reference>
<accession>A0A558BE84</accession>
<comment type="caution">
    <text evidence="2">The sequence shown here is derived from an EMBL/GenBank/DDBJ whole genome shotgun (WGS) entry which is preliminary data.</text>
</comment>
<proteinExistence type="predicted"/>
<dbReference type="Pfam" id="PF03992">
    <property type="entry name" value="ABM"/>
    <property type="match status" value="1"/>
</dbReference>
<sequence>MSDGNMFSVYGRMTALPGRRDELVAVLLEGLRAGGDDSGLLGYSVNTAFDDPDTIWLTQLWIDKQAHDATTRSEPVAAVTRRGPPLLARQPEGFYGHAVHVHGPTAAS</sequence>
<dbReference type="AlphaFoldDB" id="A0A558BE84"/>
<keyword evidence="3" id="KW-1185">Reference proteome</keyword>
<dbReference type="Gene3D" id="3.30.70.100">
    <property type="match status" value="1"/>
</dbReference>
<dbReference type="Proteomes" id="UP000320011">
    <property type="component" value="Unassembled WGS sequence"/>
</dbReference>
<evidence type="ECO:0000313" key="3">
    <source>
        <dbReference type="Proteomes" id="UP000320011"/>
    </source>
</evidence>
<dbReference type="PROSITE" id="PS51725">
    <property type="entry name" value="ABM"/>
    <property type="match status" value="1"/>
</dbReference>
<reference evidence="2 3" key="1">
    <citation type="submission" date="2019-07" db="EMBL/GenBank/DDBJ databases">
        <authorList>
            <person name="Duangmal K."/>
            <person name="Teo W.F.A."/>
        </authorList>
    </citation>
    <scope>NUCLEOTIDE SEQUENCE [LARGE SCALE GENOMIC DNA]</scope>
    <source>
        <strain evidence="2 3">TBRC 6029</strain>
    </source>
</reference>